<dbReference type="PANTHER" id="PTHR33909">
    <property type="entry name" value="SEC TRANSLOCON ACCESSORY COMPLEX SUBUNIT YAJC"/>
    <property type="match status" value="1"/>
</dbReference>
<reference evidence="14 15" key="2">
    <citation type="journal article" date="2014" name="PLoS ONE">
        <title>Evolution of mitochondria reconstructed from the energy metabolism of living bacteria.</title>
        <authorList>
            <person name="Degli Esposti M."/>
            <person name="Chouaia B."/>
            <person name="Comandatore F."/>
            <person name="Crotti E."/>
            <person name="Sassera D."/>
            <person name="Lievens P.M."/>
            <person name="Daffonchio D."/>
            <person name="Bandi C."/>
        </authorList>
    </citation>
    <scope>NUCLEOTIDE SEQUENCE [LARGE SCALE GENOMIC DNA]</scope>
    <source>
        <strain evidence="15">AM169</strain>
    </source>
</reference>
<evidence type="ECO:0000256" key="7">
    <source>
        <dbReference type="ARBA" id="ARBA00022475"/>
    </source>
</evidence>
<organism evidence="14 15">
    <name type="scientific">Parasaccharibacter apium</name>
    <dbReference type="NCBI Taxonomy" id="1510841"/>
    <lineage>
        <taxon>Bacteria</taxon>
        <taxon>Pseudomonadati</taxon>
        <taxon>Pseudomonadota</taxon>
        <taxon>Alphaproteobacteria</taxon>
        <taxon>Acetobacterales</taxon>
        <taxon>Acetobacteraceae</taxon>
        <taxon>Parasaccharibacter</taxon>
    </lineage>
</organism>
<evidence type="ECO:0000256" key="9">
    <source>
        <dbReference type="ARBA" id="ARBA00022927"/>
    </source>
</evidence>
<dbReference type="GO" id="GO:0005886">
    <property type="term" value="C:plasma membrane"/>
    <property type="evidence" value="ECO:0007669"/>
    <property type="project" value="UniProtKB-SubCell"/>
</dbReference>
<evidence type="ECO:0000313" key="14">
    <source>
        <dbReference type="EMBL" id="CDG34183.1"/>
    </source>
</evidence>
<proteinExistence type="inferred from homology"/>
<evidence type="ECO:0000256" key="5">
    <source>
        <dbReference type="ARBA" id="ARBA00014962"/>
    </source>
</evidence>
<evidence type="ECO:0000256" key="3">
    <source>
        <dbReference type="ARBA" id="ARBA00006742"/>
    </source>
</evidence>
<evidence type="ECO:0000256" key="8">
    <source>
        <dbReference type="ARBA" id="ARBA00022692"/>
    </source>
</evidence>
<dbReference type="InterPro" id="IPR003849">
    <property type="entry name" value="Preprotein_translocase_YajC"/>
</dbReference>
<comment type="function">
    <text evidence="1">The SecYEG-SecDF-YajC-YidC holo-translocon (HTL) protein secretase/insertase is a supercomplex required for protein secretion, insertion of proteins into membranes, and assembly of membrane protein complexes. While the SecYEG complex is essential for assembly of a number of proteins and complexes, the SecDF-YajC-YidC subcomplex facilitates these functions.</text>
</comment>
<protein>
    <recommendedName>
        <fullName evidence="5">Sec translocon accessory complex subunit YajC</fullName>
    </recommendedName>
</protein>
<comment type="similarity">
    <text evidence="3">Belongs to the YajC family.</text>
</comment>
<dbReference type="EMBL" id="CBLY010000006">
    <property type="protein sequence ID" value="CDG34183.1"/>
    <property type="molecule type" value="Genomic_DNA"/>
</dbReference>
<dbReference type="AlphaFoldDB" id="A0A7U7G6T4"/>
<gene>
    <name evidence="14" type="ORF">SACS_1445</name>
</gene>
<reference evidence="14 15" key="1">
    <citation type="journal article" date="2014" name="Genome Biol. Evol.">
        <title>Acetic acid bacteria genomes reveal functional traits for adaptation to life in insect guts.</title>
        <authorList>
            <person name="Chouaia B."/>
            <person name="Gaiarsa S."/>
            <person name="Crotti E."/>
            <person name="Comandatore F."/>
            <person name="Degli Esposti M."/>
            <person name="Ricci I."/>
            <person name="Alma A."/>
            <person name="Favia G."/>
            <person name="Bandi C."/>
            <person name="Daffonchio D."/>
        </authorList>
    </citation>
    <scope>NUCLEOTIDE SEQUENCE [LARGE SCALE GENOMIC DNA]</scope>
    <source>
        <strain evidence="15">AM169</strain>
    </source>
</reference>
<dbReference type="NCBIfam" id="TIGR00739">
    <property type="entry name" value="yajC"/>
    <property type="match status" value="1"/>
</dbReference>
<comment type="caution">
    <text evidence="14">The sequence shown here is derived from an EMBL/GenBank/DDBJ whole genome shotgun (WGS) entry which is preliminary data.</text>
</comment>
<sequence length="147" mass="16575">MVFLCNELDVTVWHDMVRNYLIKMEPTPPMHNILFSTAYAADAGTNGGAFSSAALVQYAPFVLIFVVFYFFLIRPQQKRQRELREEQNSLRRGDRIVTAGGIVGTVQNTRDDSQEVDVEIAQGVKVKVIRSTITTILRREGKPANEA</sequence>
<keyword evidence="7" id="KW-1003">Cell membrane</keyword>
<evidence type="ECO:0000256" key="10">
    <source>
        <dbReference type="ARBA" id="ARBA00022989"/>
    </source>
</evidence>
<evidence type="ECO:0000256" key="1">
    <source>
        <dbReference type="ARBA" id="ARBA00002061"/>
    </source>
</evidence>
<dbReference type="Pfam" id="PF02699">
    <property type="entry name" value="YajC"/>
    <property type="match status" value="1"/>
</dbReference>
<keyword evidence="9" id="KW-0653">Protein transport</keyword>
<feature type="transmembrane region" description="Helical" evidence="13">
    <location>
        <begin position="55"/>
        <end position="73"/>
    </location>
</feature>
<dbReference type="SMART" id="SM01323">
    <property type="entry name" value="YajC"/>
    <property type="match status" value="1"/>
</dbReference>
<evidence type="ECO:0000256" key="2">
    <source>
        <dbReference type="ARBA" id="ARBA00004162"/>
    </source>
</evidence>
<keyword evidence="11" id="KW-0811">Translocation</keyword>
<evidence type="ECO:0000256" key="12">
    <source>
        <dbReference type="ARBA" id="ARBA00023136"/>
    </source>
</evidence>
<comment type="subcellular location">
    <subcellularLocation>
        <location evidence="2">Cell membrane</location>
        <topology evidence="2">Single-pass membrane protein</topology>
    </subcellularLocation>
</comment>
<evidence type="ECO:0000313" key="15">
    <source>
        <dbReference type="Proteomes" id="UP000027590"/>
    </source>
</evidence>
<evidence type="ECO:0000256" key="6">
    <source>
        <dbReference type="ARBA" id="ARBA00022448"/>
    </source>
</evidence>
<keyword evidence="6" id="KW-0813">Transport</keyword>
<evidence type="ECO:0000256" key="4">
    <source>
        <dbReference type="ARBA" id="ARBA00011718"/>
    </source>
</evidence>
<dbReference type="PANTHER" id="PTHR33909:SF1">
    <property type="entry name" value="SEC TRANSLOCON ACCESSORY COMPLEX SUBUNIT YAJC"/>
    <property type="match status" value="1"/>
</dbReference>
<evidence type="ECO:0000256" key="13">
    <source>
        <dbReference type="SAM" id="Phobius"/>
    </source>
</evidence>
<keyword evidence="12 13" id="KW-0472">Membrane</keyword>
<dbReference type="Proteomes" id="UP000027590">
    <property type="component" value="Unassembled WGS sequence"/>
</dbReference>
<keyword evidence="8 13" id="KW-0812">Transmembrane</keyword>
<dbReference type="GO" id="GO:0015031">
    <property type="term" value="P:protein transport"/>
    <property type="evidence" value="ECO:0007669"/>
    <property type="project" value="UniProtKB-KW"/>
</dbReference>
<keyword evidence="10 13" id="KW-1133">Transmembrane helix</keyword>
<evidence type="ECO:0000256" key="11">
    <source>
        <dbReference type="ARBA" id="ARBA00023010"/>
    </source>
</evidence>
<comment type="subunit">
    <text evidence="4">Part of the SecDF-YidC-YajC translocase complex. The SecDF-YidC-YajC translocase forms a supercomplex with SecYEG, called the holo-translocon (HTL).</text>
</comment>
<dbReference type="PRINTS" id="PR01853">
    <property type="entry name" value="YAJCTRNLCASE"/>
</dbReference>
<accession>A0A7U7G6T4</accession>
<name>A0A7U7G6T4_9PROT</name>